<dbReference type="Gene3D" id="3.90.25.10">
    <property type="entry name" value="UDP-galactose 4-epimerase, domain 1"/>
    <property type="match status" value="1"/>
</dbReference>
<accession>A0AAC9J5P5</accession>
<dbReference type="EMBL" id="CP018093">
    <property type="protein sequence ID" value="APD50919.1"/>
    <property type="molecule type" value="Genomic_DNA"/>
</dbReference>
<evidence type="ECO:0000313" key="2">
    <source>
        <dbReference type="EMBL" id="APD50919.1"/>
    </source>
</evidence>
<dbReference type="InterPro" id="IPR036291">
    <property type="entry name" value="NAD(P)-bd_dom_sf"/>
</dbReference>
<keyword evidence="3" id="KW-1185">Reference proteome</keyword>
<reference evidence="2 3" key="1">
    <citation type="submission" date="2016-11" db="EMBL/GenBank/DDBJ databases">
        <authorList>
            <person name="Hagglund E."/>
            <person name="Bystrom M."/>
            <person name="Naslund J."/>
            <person name="Stenberg P."/>
            <person name="Sjodin A."/>
        </authorList>
    </citation>
    <scope>NUCLEOTIDE SEQUENCE [LARGE SCALE GENOMIC DNA]</scope>
    <source>
        <strain evidence="2 3">CCUG 58020</strain>
    </source>
</reference>
<organism evidence="2 3">
    <name type="scientific">Francisella hispaniensis FSC454</name>
    <dbReference type="NCBI Taxonomy" id="1088883"/>
    <lineage>
        <taxon>Bacteria</taxon>
        <taxon>Pseudomonadati</taxon>
        <taxon>Pseudomonadota</taxon>
        <taxon>Gammaproteobacteria</taxon>
        <taxon>Thiotrichales</taxon>
        <taxon>Francisellaceae</taxon>
        <taxon>Francisella</taxon>
    </lineage>
</organism>
<sequence>MDEYKPENAPHSKLITFVEDRKGHDWRYAIDNSKIQNELGWKPSQDFDKMFRQTIEFYL</sequence>
<dbReference type="AlphaFoldDB" id="A0AAC9J5P5"/>
<protein>
    <recommendedName>
        <fullName evidence="1">NAD(P)-binding domain-containing protein</fullName>
    </recommendedName>
</protein>
<feature type="domain" description="NAD(P)-binding" evidence="1">
    <location>
        <begin position="12"/>
        <end position="54"/>
    </location>
</feature>
<gene>
    <name evidence="2" type="ORF">FSC454_07320</name>
</gene>
<dbReference type="KEGG" id="fhi:FSC454_07320"/>
<dbReference type="Gene3D" id="3.40.50.720">
    <property type="entry name" value="NAD(P)-binding Rossmann-like Domain"/>
    <property type="match status" value="1"/>
</dbReference>
<evidence type="ECO:0000259" key="1">
    <source>
        <dbReference type="Pfam" id="PF16363"/>
    </source>
</evidence>
<dbReference type="Proteomes" id="UP000182459">
    <property type="component" value="Chromosome"/>
</dbReference>
<proteinExistence type="predicted"/>
<dbReference type="InterPro" id="IPR016040">
    <property type="entry name" value="NAD(P)-bd_dom"/>
</dbReference>
<dbReference type="Pfam" id="PF16363">
    <property type="entry name" value="GDP_Man_Dehyd"/>
    <property type="match status" value="1"/>
</dbReference>
<name>A0AAC9J5P5_9GAMM</name>
<dbReference type="SUPFAM" id="SSF51735">
    <property type="entry name" value="NAD(P)-binding Rossmann-fold domains"/>
    <property type="match status" value="1"/>
</dbReference>
<evidence type="ECO:0000313" key="3">
    <source>
        <dbReference type="Proteomes" id="UP000182459"/>
    </source>
</evidence>